<evidence type="ECO:0000256" key="2">
    <source>
        <dbReference type="ARBA" id="ARBA00022676"/>
    </source>
</evidence>
<dbReference type="Pfam" id="PF21036">
    <property type="entry name" value="EryCIII-like_N"/>
    <property type="match status" value="1"/>
</dbReference>
<dbReference type="PANTHER" id="PTHR48050:SF13">
    <property type="entry name" value="STEROL 3-BETA-GLUCOSYLTRANSFERASE UGT80A2"/>
    <property type="match status" value="1"/>
</dbReference>
<evidence type="ECO:0000313" key="7">
    <source>
        <dbReference type="Proteomes" id="UP000032254"/>
    </source>
</evidence>
<dbReference type="Proteomes" id="UP000032254">
    <property type="component" value="Unassembled WGS sequence"/>
</dbReference>
<dbReference type="Gene3D" id="3.40.50.2000">
    <property type="entry name" value="Glycogen Phosphorylase B"/>
    <property type="match status" value="2"/>
</dbReference>
<keyword evidence="3" id="KW-0808">Transferase</keyword>
<dbReference type="AlphaFoldDB" id="A0A0D0V5G7"/>
<dbReference type="GO" id="GO:0016758">
    <property type="term" value="F:hexosyltransferase activity"/>
    <property type="evidence" value="ECO:0007669"/>
    <property type="project" value="UniProtKB-ARBA"/>
</dbReference>
<dbReference type="GO" id="GO:0008194">
    <property type="term" value="F:UDP-glycosyltransferase activity"/>
    <property type="evidence" value="ECO:0007669"/>
    <property type="project" value="InterPro"/>
</dbReference>
<evidence type="ECO:0000313" key="6">
    <source>
        <dbReference type="EMBL" id="KIR66087.1"/>
    </source>
</evidence>
<comment type="similarity">
    <text evidence="1">Belongs to the glycosyltransferase 28 family.</text>
</comment>
<dbReference type="PATRIC" id="fig|47853.6.peg.2682"/>
<keyword evidence="2" id="KW-0328">Glycosyltransferase</keyword>
<sequence length="394" mass="41835">MRVLFIPFPSPPHLFFMTPLAWACRAAGHEVRVAGHPHLTETTLRTGLSPVEVGGDGAGRRRHGPAVTQAGLARTSGDERHRLLDRRFAPMVDLAGEMAPGLVRFADRWQPQIVVADSLAFAAPLVSAALGIPLLRHLTGPDVMHRTIYPMHGPTTGDEYSPNWPEGLRELFEEFGVATHNDHSLGSIDPWPGSIQVPDAHARIPVRHIPYHGAAPSPEWAWGRAGRPRVCLSWGEPGDAARAAQSPALPRILDALARRDVEVVVTGSGIDRDRLGALPETVRVAGDVPADVVLPTCDAVVSEGGTHTILTAAALGVPQVLVPLVERPPNAATFCESGAGITLDAGGADPAAVGRAVDAVLGDERIRAAARRIQDEIAEAPSPVELVHTLEKLA</sequence>
<dbReference type="Pfam" id="PF06722">
    <property type="entry name" value="EryCIII-like_C"/>
    <property type="match status" value="1"/>
</dbReference>
<dbReference type="EMBL" id="JXSX01000001">
    <property type="protein sequence ID" value="KIR66087.1"/>
    <property type="molecule type" value="Genomic_DNA"/>
</dbReference>
<evidence type="ECO:0000256" key="3">
    <source>
        <dbReference type="ARBA" id="ARBA00022679"/>
    </source>
</evidence>
<dbReference type="GO" id="GO:0017000">
    <property type="term" value="P:antibiotic biosynthetic process"/>
    <property type="evidence" value="ECO:0007669"/>
    <property type="project" value="UniProtKB-ARBA"/>
</dbReference>
<dbReference type="GeneID" id="301304980"/>
<evidence type="ECO:0000259" key="5">
    <source>
        <dbReference type="Pfam" id="PF21036"/>
    </source>
</evidence>
<feature type="domain" description="Erythromycin biosynthesis protein CIII-like C-terminal" evidence="4">
    <location>
        <begin position="251"/>
        <end position="393"/>
    </location>
</feature>
<evidence type="ECO:0000259" key="4">
    <source>
        <dbReference type="Pfam" id="PF06722"/>
    </source>
</evidence>
<evidence type="ECO:0000256" key="1">
    <source>
        <dbReference type="ARBA" id="ARBA00006962"/>
    </source>
</evidence>
<feature type="domain" description="Erythromycin biosynthesis protein CIII-like N-terminal" evidence="5">
    <location>
        <begin position="22"/>
        <end position="235"/>
    </location>
</feature>
<keyword evidence="7" id="KW-1185">Reference proteome</keyword>
<dbReference type="RefSeq" id="WP_043962927.1">
    <property type="nucleotide sequence ID" value="NZ_JXSX01000001.1"/>
</dbReference>
<accession>A0A0D0V5G7</accession>
<dbReference type="OrthoDB" id="3863369at2"/>
<dbReference type="SUPFAM" id="SSF53756">
    <property type="entry name" value="UDP-Glycosyltransferase/glycogen phosphorylase"/>
    <property type="match status" value="1"/>
</dbReference>
<dbReference type="PANTHER" id="PTHR48050">
    <property type="entry name" value="STEROL 3-BETA-GLUCOSYLTRANSFERASE"/>
    <property type="match status" value="1"/>
</dbReference>
<comment type="caution">
    <text evidence="6">The sequence shown here is derived from an EMBL/GenBank/DDBJ whole genome shotgun (WGS) entry which is preliminary data.</text>
</comment>
<dbReference type="InterPro" id="IPR010610">
    <property type="entry name" value="EryCIII-like_C"/>
</dbReference>
<dbReference type="InterPro" id="IPR050426">
    <property type="entry name" value="Glycosyltransferase_28"/>
</dbReference>
<name>A0A0D0V5G7_9ACTN</name>
<reference evidence="6 7" key="1">
    <citation type="submission" date="2015-01" db="EMBL/GenBank/DDBJ databases">
        <title>Sequencing and annotation of Micromonospora carbonacea strain JXNU-1 genome.</title>
        <authorList>
            <person name="Long Z."/>
            <person name="Huang Y."/>
            <person name="Jiang Y."/>
        </authorList>
    </citation>
    <scope>NUCLEOTIDE SEQUENCE [LARGE SCALE GENOMIC DNA]</scope>
    <source>
        <strain evidence="6 7">JXNU-1</strain>
    </source>
</reference>
<dbReference type="InterPro" id="IPR048284">
    <property type="entry name" value="EryCIII-like_N"/>
</dbReference>
<organism evidence="6 7">
    <name type="scientific">Micromonospora haikouensis</name>
    <dbReference type="NCBI Taxonomy" id="686309"/>
    <lineage>
        <taxon>Bacteria</taxon>
        <taxon>Bacillati</taxon>
        <taxon>Actinomycetota</taxon>
        <taxon>Actinomycetes</taxon>
        <taxon>Micromonosporales</taxon>
        <taxon>Micromonosporaceae</taxon>
        <taxon>Micromonospora</taxon>
    </lineage>
</organism>
<proteinExistence type="inferred from homology"/>
<dbReference type="CDD" id="cd03784">
    <property type="entry name" value="GT1_Gtf-like"/>
    <property type="match status" value="1"/>
</dbReference>
<dbReference type="InterPro" id="IPR002213">
    <property type="entry name" value="UDP_glucos_trans"/>
</dbReference>
<gene>
    <name evidence="6" type="ORF">TK50_12680</name>
</gene>
<protein>
    <submittedName>
        <fullName evidence="6">Uncharacterized protein</fullName>
    </submittedName>
</protein>